<reference evidence="4" key="1">
    <citation type="submission" date="2022-12" db="EMBL/GenBank/DDBJ databases">
        <title>Draft genome assemblies for two species of Escallonia (Escalloniales).</title>
        <authorList>
            <person name="Chanderbali A."/>
            <person name="Dervinis C."/>
            <person name="Anghel I."/>
            <person name="Soltis D."/>
            <person name="Soltis P."/>
            <person name="Zapata F."/>
        </authorList>
    </citation>
    <scope>NUCLEOTIDE SEQUENCE</scope>
    <source>
        <strain evidence="4">UCBG92.1500</strain>
        <tissue evidence="4">Leaf</tissue>
    </source>
</reference>
<dbReference type="Proteomes" id="UP001187471">
    <property type="component" value="Unassembled WGS sequence"/>
</dbReference>
<keyword evidence="2" id="KW-1133">Transmembrane helix</keyword>
<evidence type="ECO:0000259" key="3">
    <source>
        <dbReference type="Pfam" id="PF23041"/>
    </source>
</evidence>
<accession>A0AA88TZN1</accession>
<evidence type="ECO:0000313" key="4">
    <source>
        <dbReference type="EMBL" id="KAK2966643.1"/>
    </source>
</evidence>
<gene>
    <name evidence="4" type="ORF">RJ640_002341</name>
</gene>
<evidence type="ECO:0000256" key="1">
    <source>
        <dbReference type="SAM" id="MobiDB-lite"/>
    </source>
</evidence>
<feature type="compositionally biased region" description="Low complexity" evidence="1">
    <location>
        <begin position="337"/>
        <end position="349"/>
    </location>
</feature>
<proteinExistence type="predicted"/>
<name>A0AA88TZN1_9ASTE</name>
<dbReference type="Pfam" id="PF23041">
    <property type="entry name" value="DUF7036"/>
    <property type="match status" value="2"/>
</dbReference>
<dbReference type="InterPro" id="IPR055464">
    <property type="entry name" value="DUF7036"/>
</dbReference>
<keyword evidence="2" id="KW-0812">Transmembrane</keyword>
<feature type="transmembrane region" description="Helical" evidence="2">
    <location>
        <begin position="44"/>
        <end position="66"/>
    </location>
</feature>
<sequence>MGKGQQLPLHQPQQIRTGGSNSGLFCPGCSACLSRIGRQFSFKCVVVLIFSLAVFLSAVFLVFPFYSRQSGFDAKEEIKLRATVQMYFRLEKPVALLVPHIPRLEYDIYGEIGVPNTKVAVLSMHQASAYNWTYVVFGVLPDDRNATINAVSLSVLRSSLIELFLQQINLTLTTSTFGEPSSFEILMFPGGITIIPEQSASIWQIPQILFNFTLPNSIDEIKENFVEFKEQLKLGLQLWPDENLYIQVTNENGSTRDPPVTVQASVISEIGNLLPQRLKQLAQTITGSPPATNLGLDNSVFGRVKEISLSSYLNRTLLVNPPTPSPAPSPEQDDYSDPSISPFPAASPADGSYPLAPSPGNRPHQSLPPISSPPLPSTAYTRAPRISPHCGSKTSPSPSPSSSNFGPITSPAFPPSLSPTSRLSPGPPPLPVVSYGSRPGQDKSNGRGSVSPAPEPPSVLAYSSSSMTGPPHNPVWWFCAFTLATFHLLFW</sequence>
<organism evidence="4 5">
    <name type="scientific">Escallonia rubra</name>
    <dbReference type="NCBI Taxonomy" id="112253"/>
    <lineage>
        <taxon>Eukaryota</taxon>
        <taxon>Viridiplantae</taxon>
        <taxon>Streptophyta</taxon>
        <taxon>Embryophyta</taxon>
        <taxon>Tracheophyta</taxon>
        <taxon>Spermatophyta</taxon>
        <taxon>Magnoliopsida</taxon>
        <taxon>eudicotyledons</taxon>
        <taxon>Gunneridae</taxon>
        <taxon>Pentapetalae</taxon>
        <taxon>asterids</taxon>
        <taxon>campanulids</taxon>
        <taxon>Escalloniales</taxon>
        <taxon>Escalloniaceae</taxon>
        <taxon>Escallonia</taxon>
    </lineage>
</organism>
<comment type="caution">
    <text evidence="4">The sequence shown here is derived from an EMBL/GenBank/DDBJ whole genome shotgun (WGS) entry which is preliminary data.</text>
</comment>
<evidence type="ECO:0000313" key="5">
    <source>
        <dbReference type="Proteomes" id="UP001187471"/>
    </source>
</evidence>
<feature type="region of interest" description="Disordered" evidence="1">
    <location>
        <begin position="320"/>
        <end position="468"/>
    </location>
</feature>
<dbReference type="PANTHER" id="PTHR33826">
    <property type="entry name" value="F20B24.21"/>
    <property type="match status" value="1"/>
</dbReference>
<dbReference type="AlphaFoldDB" id="A0AA88TZN1"/>
<protein>
    <recommendedName>
        <fullName evidence="3">DUF7036 domain-containing protein</fullName>
    </recommendedName>
</protein>
<feature type="domain" description="DUF7036" evidence="3">
    <location>
        <begin position="211"/>
        <end position="302"/>
    </location>
</feature>
<dbReference type="EMBL" id="JAVXUO010003110">
    <property type="protein sequence ID" value="KAK2966643.1"/>
    <property type="molecule type" value="Genomic_DNA"/>
</dbReference>
<keyword evidence="2" id="KW-0472">Membrane</keyword>
<evidence type="ECO:0000256" key="2">
    <source>
        <dbReference type="SAM" id="Phobius"/>
    </source>
</evidence>
<feature type="domain" description="DUF7036" evidence="3">
    <location>
        <begin position="87"/>
        <end position="178"/>
    </location>
</feature>
<keyword evidence="5" id="KW-1185">Reference proteome</keyword>
<dbReference type="PANTHER" id="PTHR33826:SF4">
    <property type="entry name" value="F20B24.21"/>
    <property type="match status" value="1"/>
</dbReference>